<keyword evidence="4" id="KW-0645">Protease</keyword>
<dbReference type="PROSITE" id="PS50235">
    <property type="entry name" value="USP_3"/>
    <property type="match status" value="1"/>
</dbReference>
<dbReference type="InterPro" id="IPR028889">
    <property type="entry name" value="USP"/>
</dbReference>
<evidence type="ECO:0000256" key="1">
    <source>
        <dbReference type="ARBA" id="ARBA00000707"/>
    </source>
</evidence>
<dbReference type="Gene3D" id="3.90.70.10">
    <property type="entry name" value="Cysteine proteinases"/>
    <property type="match status" value="1"/>
</dbReference>
<dbReference type="InterPro" id="IPR038765">
    <property type="entry name" value="Papain-like_cys_pep_sf"/>
</dbReference>
<organism evidence="10">
    <name type="scientific">Arcella intermedia</name>
    <dbReference type="NCBI Taxonomy" id="1963864"/>
    <lineage>
        <taxon>Eukaryota</taxon>
        <taxon>Amoebozoa</taxon>
        <taxon>Tubulinea</taxon>
        <taxon>Elardia</taxon>
        <taxon>Arcellinida</taxon>
        <taxon>Sphaerothecina</taxon>
        <taxon>Arcellidae</taxon>
        <taxon>Arcella</taxon>
    </lineage>
</organism>
<evidence type="ECO:0000259" key="9">
    <source>
        <dbReference type="PROSITE" id="PS50235"/>
    </source>
</evidence>
<evidence type="ECO:0000256" key="4">
    <source>
        <dbReference type="ARBA" id="ARBA00022670"/>
    </source>
</evidence>
<dbReference type="PANTHER" id="PTHR21646">
    <property type="entry name" value="UBIQUITIN CARBOXYL-TERMINAL HYDROLASE"/>
    <property type="match status" value="1"/>
</dbReference>
<dbReference type="GO" id="GO:0016579">
    <property type="term" value="P:protein deubiquitination"/>
    <property type="evidence" value="ECO:0007669"/>
    <property type="project" value="InterPro"/>
</dbReference>
<dbReference type="PROSITE" id="PS00973">
    <property type="entry name" value="USP_2"/>
    <property type="match status" value="1"/>
</dbReference>
<dbReference type="InterPro" id="IPR001394">
    <property type="entry name" value="Peptidase_C19_UCH"/>
</dbReference>
<feature type="compositionally biased region" description="Basic and acidic residues" evidence="8">
    <location>
        <begin position="244"/>
        <end position="275"/>
    </location>
</feature>
<proteinExistence type="inferred from homology"/>
<keyword evidence="5" id="KW-0833">Ubl conjugation pathway</keyword>
<dbReference type="EC" id="3.4.19.12" evidence="3"/>
<evidence type="ECO:0000313" key="10">
    <source>
        <dbReference type="EMBL" id="NDV35003.1"/>
    </source>
</evidence>
<reference evidence="10" key="1">
    <citation type="journal article" date="2020" name="J. Eukaryot. Microbiol.">
        <title>De novo Sequencing, Assembly and Annotation of the Transcriptome for the Free-Living Testate Amoeba Arcella intermedia.</title>
        <authorList>
            <person name="Ribeiro G.M."/>
            <person name="Porfirio-Sousa A.L."/>
            <person name="Maurer-Alcala X.X."/>
            <person name="Katz L.A."/>
            <person name="Lahr D.J.G."/>
        </authorList>
    </citation>
    <scope>NUCLEOTIDE SEQUENCE</scope>
</reference>
<evidence type="ECO:0000256" key="7">
    <source>
        <dbReference type="ARBA" id="ARBA00022807"/>
    </source>
</evidence>
<comment type="similarity">
    <text evidence="2">Belongs to the peptidase C19 family.</text>
</comment>
<dbReference type="InterPro" id="IPR050185">
    <property type="entry name" value="Ub_carboxyl-term_hydrolase"/>
</dbReference>
<feature type="compositionally biased region" description="Basic and acidic residues" evidence="8">
    <location>
        <begin position="200"/>
        <end position="209"/>
    </location>
</feature>
<dbReference type="GO" id="GO:0004843">
    <property type="term" value="F:cysteine-type deubiquitinase activity"/>
    <property type="evidence" value="ECO:0007669"/>
    <property type="project" value="UniProtKB-EC"/>
</dbReference>
<dbReference type="EMBL" id="GIBP01006034">
    <property type="protein sequence ID" value="NDV35003.1"/>
    <property type="molecule type" value="Transcribed_RNA"/>
</dbReference>
<dbReference type="Pfam" id="PF00443">
    <property type="entry name" value="UCH"/>
    <property type="match status" value="1"/>
</dbReference>
<evidence type="ECO:0000256" key="6">
    <source>
        <dbReference type="ARBA" id="ARBA00022801"/>
    </source>
</evidence>
<protein>
    <recommendedName>
        <fullName evidence="3">ubiquitinyl hydrolase 1</fullName>
        <ecNumber evidence="3">3.4.19.12</ecNumber>
    </recommendedName>
</protein>
<dbReference type="GO" id="GO:0006508">
    <property type="term" value="P:proteolysis"/>
    <property type="evidence" value="ECO:0007669"/>
    <property type="project" value="UniProtKB-KW"/>
</dbReference>
<evidence type="ECO:0000256" key="2">
    <source>
        <dbReference type="ARBA" id="ARBA00009085"/>
    </source>
</evidence>
<keyword evidence="6" id="KW-0378">Hydrolase</keyword>
<feature type="domain" description="USP" evidence="9">
    <location>
        <begin position="1"/>
        <end position="191"/>
    </location>
</feature>
<accession>A0A6B2LD86</accession>
<evidence type="ECO:0000256" key="8">
    <source>
        <dbReference type="SAM" id="MobiDB-lite"/>
    </source>
</evidence>
<keyword evidence="7" id="KW-0788">Thiol protease</keyword>
<comment type="catalytic activity">
    <reaction evidence="1">
        <text>Thiol-dependent hydrolysis of ester, thioester, amide, peptide and isopeptide bonds formed by the C-terminal Gly of ubiquitin (a 76-residue protein attached to proteins as an intracellular targeting signal).</text>
        <dbReference type="EC" id="3.4.19.12"/>
    </reaction>
</comment>
<feature type="region of interest" description="Disordered" evidence="8">
    <location>
        <begin position="198"/>
        <end position="275"/>
    </location>
</feature>
<dbReference type="AlphaFoldDB" id="A0A6B2LD86"/>
<name>A0A6B2LD86_9EUKA</name>
<evidence type="ECO:0000256" key="3">
    <source>
        <dbReference type="ARBA" id="ARBA00012759"/>
    </source>
</evidence>
<dbReference type="InterPro" id="IPR018200">
    <property type="entry name" value="USP_CS"/>
</dbReference>
<sequence length="275" mass="31614">MKEGQTISIIWRSDDYSHHFAAKKEIEMEAHESIYLREPPAPSINLYKCLQAFTTEEQLGPDDPWYCGDCKELRQAFKKFDIWEAPPILIIHLKRFSYRGNFREKIDDLIDFPLEGLDLGEYVIGPRTVPPIYDLYAVSNHYGSMMGGHYTAYGKHRNDSKWFYFDDQNVTESYPDKVRSNAAYVLFYRRRDVTWTPHVSTEEPSKDSSTEEEESDSDSSPVRYASPPPSSSGVTNTLGSRSVHVHDDSDDDHHHSSDHLDDSSDLENAPRAHSD</sequence>
<evidence type="ECO:0000256" key="5">
    <source>
        <dbReference type="ARBA" id="ARBA00022786"/>
    </source>
</evidence>
<dbReference type="CDD" id="cd02674">
    <property type="entry name" value="Peptidase_C19R"/>
    <property type="match status" value="1"/>
</dbReference>
<dbReference type="SUPFAM" id="SSF54001">
    <property type="entry name" value="Cysteine proteinases"/>
    <property type="match status" value="1"/>
</dbReference>
<dbReference type="PANTHER" id="PTHR21646:SF24">
    <property type="entry name" value="UBIQUITIN CARBOXYL-TERMINAL HYDROLASE"/>
    <property type="match status" value="1"/>
</dbReference>
<feature type="compositionally biased region" description="Polar residues" evidence="8">
    <location>
        <begin position="231"/>
        <end position="240"/>
    </location>
</feature>